<comment type="similarity">
    <text evidence="7">Belongs to the transglycosylase MltG family.</text>
</comment>
<comment type="subcellular location">
    <subcellularLocation>
        <location evidence="7">Cell inner membrane</location>
        <topology evidence="7">Single-pass membrane protein</topology>
    </subcellularLocation>
</comment>
<feature type="site" description="Important for catalytic activity" evidence="7">
    <location>
        <position position="202"/>
    </location>
</feature>
<evidence type="ECO:0000256" key="3">
    <source>
        <dbReference type="ARBA" id="ARBA00022989"/>
    </source>
</evidence>
<organism evidence="8 9">
    <name type="scientific">Azospirillum oleiclasticum</name>
    <dbReference type="NCBI Taxonomy" id="2735135"/>
    <lineage>
        <taxon>Bacteria</taxon>
        <taxon>Pseudomonadati</taxon>
        <taxon>Pseudomonadota</taxon>
        <taxon>Alphaproteobacteria</taxon>
        <taxon>Rhodospirillales</taxon>
        <taxon>Azospirillaceae</taxon>
        <taxon>Azospirillum</taxon>
    </lineage>
</organism>
<evidence type="ECO:0000256" key="1">
    <source>
        <dbReference type="ARBA" id="ARBA00022475"/>
    </source>
</evidence>
<keyword evidence="5 7" id="KW-0456">Lyase</keyword>
<protein>
    <recommendedName>
        <fullName evidence="7">Endolytic murein transglycosylase</fullName>
        <ecNumber evidence="7">4.2.2.29</ecNumber>
    </recommendedName>
    <alternativeName>
        <fullName evidence="7">Peptidoglycan lytic transglycosylase</fullName>
    </alternativeName>
    <alternativeName>
        <fullName evidence="7">Peptidoglycan polymerization terminase</fullName>
    </alternativeName>
</protein>
<dbReference type="EC" id="4.2.2.29" evidence="7"/>
<evidence type="ECO:0000256" key="7">
    <source>
        <dbReference type="HAMAP-Rule" id="MF_02065"/>
    </source>
</evidence>
<dbReference type="RefSeq" id="WP_180280922.1">
    <property type="nucleotide sequence ID" value="NZ_JABFDB010000002.1"/>
</dbReference>
<keyword evidence="2 7" id="KW-0812">Transmembrane</keyword>
<feature type="transmembrane region" description="Helical" evidence="7">
    <location>
        <begin position="7"/>
        <end position="27"/>
    </location>
</feature>
<accession>A0ABX2T7B4</accession>
<dbReference type="Proteomes" id="UP000584642">
    <property type="component" value="Unassembled WGS sequence"/>
</dbReference>
<comment type="function">
    <text evidence="7">Functions as a peptidoglycan terminase that cleaves nascent peptidoglycan strands endolytically to terminate their elongation.</text>
</comment>
<evidence type="ECO:0000313" key="9">
    <source>
        <dbReference type="Proteomes" id="UP000584642"/>
    </source>
</evidence>
<evidence type="ECO:0000256" key="4">
    <source>
        <dbReference type="ARBA" id="ARBA00023136"/>
    </source>
</evidence>
<keyword evidence="1 7" id="KW-1003">Cell membrane</keyword>
<comment type="catalytic activity">
    <reaction evidence="7">
        <text>a peptidoglycan chain = a peptidoglycan chain with N-acetyl-1,6-anhydromuramyl-[peptide] at the reducing end + a peptidoglycan chain with N-acetylglucosamine at the non-reducing end.</text>
        <dbReference type="EC" id="4.2.2.29"/>
    </reaction>
</comment>
<keyword evidence="7" id="KW-0997">Cell inner membrane</keyword>
<evidence type="ECO:0000313" key="8">
    <source>
        <dbReference type="EMBL" id="NYZ19146.1"/>
    </source>
</evidence>
<evidence type="ECO:0000256" key="6">
    <source>
        <dbReference type="ARBA" id="ARBA00023316"/>
    </source>
</evidence>
<keyword evidence="6 7" id="KW-0961">Cell wall biogenesis/degradation</keyword>
<dbReference type="InterPro" id="IPR003770">
    <property type="entry name" value="MLTG-like"/>
</dbReference>
<dbReference type="PANTHER" id="PTHR30518:SF2">
    <property type="entry name" value="ENDOLYTIC MUREIN TRANSGLYCOSYLASE"/>
    <property type="match status" value="1"/>
</dbReference>
<keyword evidence="4 7" id="KW-0472">Membrane</keyword>
<evidence type="ECO:0000256" key="2">
    <source>
        <dbReference type="ARBA" id="ARBA00022692"/>
    </source>
</evidence>
<proteinExistence type="inferred from homology"/>
<gene>
    <name evidence="7 8" type="primary">mltG</name>
    <name evidence="8" type="ORF">HND93_05435</name>
</gene>
<dbReference type="Gene3D" id="3.30.1490.480">
    <property type="entry name" value="Endolytic murein transglycosylase"/>
    <property type="match status" value="1"/>
</dbReference>
<dbReference type="EMBL" id="JABFDB010000002">
    <property type="protein sequence ID" value="NYZ19146.1"/>
    <property type="molecule type" value="Genomic_DNA"/>
</dbReference>
<dbReference type="NCBIfam" id="TIGR00247">
    <property type="entry name" value="endolytic transglycosylase MltG"/>
    <property type="match status" value="1"/>
</dbReference>
<comment type="caution">
    <text evidence="8">The sequence shown here is derived from an EMBL/GenBank/DDBJ whole genome shotgun (WGS) entry which is preliminary data.</text>
</comment>
<name>A0ABX2T7B4_9PROT</name>
<dbReference type="Pfam" id="PF02618">
    <property type="entry name" value="YceG"/>
    <property type="match status" value="1"/>
</dbReference>
<sequence length="333" mass="35392">MGWALRITAGGLAVAVAGAAGLLWGGLRMTAPGPLAEPAAVVIQRGSGLEAIAITLDESGVIDSPLIFALSAKLTGGMRNLRAGEYAFAPGVSMDGVLRQLRDGKTVVRRLTVPEGLTSAQIVALLRSEPALTGEPKAVPEDGTLLPETYHYQFGDSRDALLERMRVAMDQALADAWKQRAPDLPISSARDALVLASIVEKETAVPAERSRVAGVFLNRLEQGMKLQSDPTVIYALTDGGGELGRALTRADWRYESPYNTYHASGLPPGPIANPGRASLLAAVKPERHEFLYFVADGTGGHAFAKSLPDHNRNVARWREVQRKVNGGSDAAVD</sequence>
<dbReference type="Gene3D" id="3.30.160.60">
    <property type="entry name" value="Classic Zinc Finger"/>
    <property type="match status" value="1"/>
</dbReference>
<keyword evidence="9" id="KW-1185">Reference proteome</keyword>
<dbReference type="PANTHER" id="PTHR30518">
    <property type="entry name" value="ENDOLYTIC MUREIN TRANSGLYCOSYLASE"/>
    <property type="match status" value="1"/>
</dbReference>
<dbReference type="CDD" id="cd08010">
    <property type="entry name" value="MltG_like"/>
    <property type="match status" value="1"/>
</dbReference>
<keyword evidence="3 7" id="KW-1133">Transmembrane helix</keyword>
<reference evidence="8 9" key="1">
    <citation type="submission" date="2020-05" db="EMBL/GenBank/DDBJ databases">
        <title>Azospirillum oleiclasticum sp. nov, a nitrogen-fixing and heavy crude oil-emulsifying bacterium isolated from the crude oil of Yumen Oilfield.</title>
        <authorList>
            <person name="Wu D."/>
            <person name="Cai M."/>
            <person name="Zhang X."/>
        </authorList>
    </citation>
    <scope>NUCLEOTIDE SEQUENCE [LARGE SCALE GENOMIC DNA]</scope>
    <source>
        <strain evidence="8 9">ROY-1-1-2</strain>
    </source>
</reference>
<dbReference type="HAMAP" id="MF_02065">
    <property type="entry name" value="MltG"/>
    <property type="match status" value="1"/>
</dbReference>
<evidence type="ECO:0000256" key="5">
    <source>
        <dbReference type="ARBA" id="ARBA00023239"/>
    </source>
</evidence>